<sequence length="175" mass="19501">MSLSTLVYANEEKSTEQVPSSEYSNEIKSAEKSVYDFFTAVNKKDYDTLNRVSKNKRMSEDVLRNTIELQHEQGMLPEKVTILSSEKCGKDMVNVKVSFVLAGEECIMTYPVVLVNNEWIVNVGDGVEPGVVVMEIAGIQVPDYSTTGLTGNDELLGYFKYGCALLLSLLYVRCC</sequence>
<organism evidence="1 2">
    <name type="scientific">Desulforamulus aquiferis</name>
    <dbReference type="NCBI Taxonomy" id="1397668"/>
    <lineage>
        <taxon>Bacteria</taxon>
        <taxon>Bacillati</taxon>
        <taxon>Bacillota</taxon>
        <taxon>Clostridia</taxon>
        <taxon>Eubacteriales</taxon>
        <taxon>Peptococcaceae</taxon>
        <taxon>Desulforamulus</taxon>
    </lineage>
</organism>
<accession>A0AAW7ZB37</accession>
<evidence type="ECO:0000313" key="2">
    <source>
        <dbReference type="Proteomes" id="UP001172911"/>
    </source>
</evidence>
<evidence type="ECO:0000313" key="1">
    <source>
        <dbReference type="EMBL" id="MDO7786566.1"/>
    </source>
</evidence>
<keyword evidence="2" id="KW-1185">Reference proteome</keyword>
<protein>
    <submittedName>
        <fullName evidence="1">Uncharacterized protein</fullName>
    </submittedName>
</protein>
<dbReference type="Proteomes" id="UP001172911">
    <property type="component" value="Unassembled WGS sequence"/>
</dbReference>
<comment type="caution">
    <text evidence="1">The sequence shown here is derived from an EMBL/GenBank/DDBJ whole genome shotgun (WGS) entry which is preliminary data.</text>
</comment>
<name>A0AAW7ZB37_9FIRM</name>
<dbReference type="RefSeq" id="WP_304541627.1">
    <property type="nucleotide sequence ID" value="NZ_JARPTC010000006.1"/>
</dbReference>
<reference evidence="1" key="1">
    <citation type="journal article" date="2023" name="J. Hazard. Mater.">
        <title>Anaerobic biodegradation of pyrene and benzo[a]pyrene by a new sulfate-reducing Desulforamulus aquiferis strain DSA.</title>
        <authorList>
            <person name="Zhang Z."/>
            <person name="Sun J."/>
            <person name="Gong X."/>
            <person name="Wang C."/>
            <person name="Wang H."/>
        </authorList>
    </citation>
    <scope>NUCLEOTIDE SEQUENCE</scope>
    <source>
        <strain evidence="1">DSA</strain>
    </source>
</reference>
<dbReference type="AlphaFoldDB" id="A0AAW7ZB37"/>
<gene>
    <name evidence="1" type="ORF">P6N53_04935</name>
</gene>
<reference evidence="1" key="2">
    <citation type="submission" date="2023-03" db="EMBL/GenBank/DDBJ databases">
        <authorList>
            <person name="Zhang Z."/>
        </authorList>
    </citation>
    <scope>NUCLEOTIDE SEQUENCE</scope>
    <source>
        <strain evidence="1">DSA</strain>
    </source>
</reference>
<dbReference type="EMBL" id="JARPTC010000006">
    <property type="protein sequence ID" value="MDO7786566.1"/>
    <property type="molecule type" value="Genomic_DNA"/>
</dbReference>
<proteinExistence type="predicted"/>